<evidence type="ECO:0000256" key="1">
    <source>
        <dbReference type="ARBA" id="ARBA00022898"/>
    </source>
</evidence>
<dbReference type="SUPFAM" id="SSF53383">
    <property type="entry name" value="PLP-dependent transferases"/>
    <property type="match status" value="1"/>
</dbReference>
<dbReference type="Pfam" id="PF00266">
    <property type="entry name" value="Aminotran_5"/>
    <property type="match status" value="1"/>
</dbReference>
<evidence type="ECO:0000313" key="3">
    <source>
        <dbReference type="EMBL" id="KAL0638207.1"/>
    </source>
</evidence>
<dbReference type="Proteomes" id="UP001447188">
    <property type="component" value="Unassembled WGS sequence"/>
</dbReference>
<reference evidence="3 4" key="1">
    <citation type="submission" date="2024-02" db="EMBL/GenBank/DDBJ databases">
        <title>Discinaceae phylogenomics.</title>
        <authorList>
            <person name="Dirks A.C."/>
            <person name="James T.Y."/>
        </authorList>
    </citation>
    <scope>NUCLEOTIDE SEQUENCE [LARGE SCALE GENOMIC DNA]</scope>
    <source>
        <strain evidence="3 4">ACD0624</strain>
    </source>
</reference>
<comment type="caution">
    <text evidence="3">The sequence shown here is derived from an EMBL/GenBank/DDBJ whole genome shotgun (WGS) entry which is preliminary data.</text>
</comment>
<keyword evidence="1" id="KW-0663">Pyridoxal phosphate</keyword>
<organism evidence="3 4">
    <name type="scientific">Discina gigas</name>
    <dbReference type="NCBI Taxonomy" id="1032678"/>
    <lineage>
        <taxon>Eukaryota</taxon>
        <taxon>Fungi</taxon>
        <taxon>Dikarya</taxon>
        <taxon>Ascomycota</taxon>
        <taxon>Pezizomycotina</taxon>
        <taxon>Pezizomycetes</taxon>
        <taxon>Pezizales</taxon>
        <taxon>Discinaceae</taxon>
        <taxon>Discina</taxon>
    </lineage>
</organism>
<evidence type="ECO:0000313" key="4">
    <source>
        <dbReference type="Proteomes" id="UP001447188"/>
    </source>
</evidence>
<dbReference type="PANTHER" id="PTHR43092:SF2">
    <property type="entry name" value="HERCYNYLCYSTEINE SULFOXIDE LYASE"/>
    <property type="match status" value="1"/>
</dbReference>
<feature type="domain" description="Aminotransferase class V" evidence="2">
    <location>
        <begin position="81"/>
        <end position="255"/>
    </location>
</feature>
<dbReference type="EMBL" id="JBBBZM010000025">
    <property type="protein sequence ID" value="KAL0638207.1"/>
    <property type="molecule type" value="Genomic_DNA"/>
</dbReference>
<dbReference type="InterPro" id="IPR015424">
    <property type="entry name" value="PyrdxlP-dep_Trfase"/>
</dbReference>
<keyword evidence="4" id="KW-1185">Reference proteome</keyword>
<sequence length="448" mass="49576">MTHTYANTFDKYVSDISELSREPELGHSMRKYFQFDDGWVNLNQGSYGTHPKAVGAALAAFQSASERRPDEFVRTTHPILIDKSRAAVAAHLHAPVEEIVFVPNATTGVDTVIRSLKYSPGDKIVFFDFIYGSCENIIRYAEESTPVVGVKIAATFPISDDELVARLRETIQREQQSGARVRLALFDSIVSMPGVRLPFERLVGVCKELGVLSLIDGAHGVGHIPLDLGKLDADFFVSNCHKWLYVPRGCAVFHVPLRNQHLIRSTIPTSHGYFPAGTPDPPSGKSNFVTMFEFVGTVDASPALCVPAALHFRAHVCGGEARIMTYCSALAKAGAELIAKHLGTEVLQRENDECCLHNVRLPITAVEGEARDGEAEVGREHWGVIRPWLMDSFQAEFNTAVPVVFYGGCWWVRVSGQVYLEISDFEFAARMIEEMCGRVGKKAYLELK</sequence>
<gene>
    <name evidence="3" type="ORF">Q9L58_002823</name>
</gene>
<dbReference type="Gene3D" id="3.40.640.10">
    <property type="entry name" value="Type I PLP-dependent aspartate aminotransferase-like (Major domain)"/>
    <property type="match status" value="1"/>
</dbReference>
<dbReference type="InterPro" id="IPR015421">
    <property type="entry name" value="PyrdxlP-dep_Trfase_major"/>
</dbReference>
<proteinExistence type="predicted"/>
<protein>
    <recommendedName>
        <fullName evidence="2">Aminotransferase class V domain-containing protein</fullName>
    </recommendedName>
</protein>
<name>A0ABR3GQK4_9PEZI</name>
<evidence type="ECO:0000259" key="2">
    <source>
        <dbReference type="Pfam" id="PF00266"/>
    </source>
</evidence>
<accession>A0ABR3GQK4</accession>
<dbReference type="InterPro" id="IPR000192">
    <property type="entry name" value="Aminotrans_V_dom"/>
</dbReference>
<dbReference type="PANTHER" id="PTHR43092">
    <property type="entry name" value="L-CYSTEINE DESULFHYDRASE"/>
    <property type="match status" value="1"/>
</dbReference>